<organism evidence="1 2">
    <name type="scientific">Alkalihalophilus pseudofirmus</name>
    <name type="common">Bacillus pseudofirmus</name>
    <dbReference type="NCBI Taxonomy" id="79885"/>
    <lineage>
        <taxon>Bacteria</taxon>
        <taxon>Bacillati</taxon>
        <taxon>Bacillota</taxon>
        <taxon>Bacilli</taxon>
        <taxon>Bacillales</taxon>
        <taxon>Bacillaceae</taxon>
        <taxon>Alkalihalophilus</taxon>
    </lineage>
</organism>
<dbReference type="SUPFAM" id="SSF53790">
    <property type="entry name" value="Tetrapyrrole methylase"/>
    <property type="match status" value="1"/>
</dbReference>
<evidence type="ECO:0000313" key="2">
    <source>
        <dbReference type="Proteomes" id="UP001285636"/>
    </source>
</evidence>
<dbReference type="EMBL" id="JAWJAY010000860">
    <property type="protein sequence ID" value="MDV2888047.1"/>
    <property type="molecule type" value="Genomic_DNA"/>
</dbReference>
<name>A0AAJ2U6E2_ALKPS</name>
<dbReference type="InterPro" id="IPR014776">
    <property type="entry name" value="4pyrrole_Mease_sub2"/>
</dbReference>
<dbReference type="Gene3D" id="3.30.950.10">
    <property type="entry name" value="Methyltransferase, Cobalt-precorrin-4 Transmethylase, Domain 2"/>
    <property type="match status" value="1"/>
</dbReference>
<feature type="non-terminal residue" evidence="1">
    <location>
        <position position="86"/>
    </location>
</feature>
<feature type="non-terminal residue" evidence="1">
    <location>
        <position position="1"/>
    </location>
</feature>
<reference evidence="1" key="1">
    <citation type="submission" date="2023-10" db="EMBL/GenBank/DDBJ databases">
        <title>Screening of Alkalihalophilus pseudofirmusBZ-TG-HK211 and Its Alleviation of Salt Stress on Rapeseed Growth.</title>
        <authorList>
            <person name="Zhao B."/>
            <person name="Guo T."/>
        </authorList>
    </citation>
    <scope>NUCLEOTIDE SEQUENCE</scope>
    <source>
        <strain evidence="1">BZ-TG-HK211</strain>
    </source>
</reference>
<proteinExistence type="predicted"/>
<evidence type="ECO:0000313" key="1">
    <source>
        <dbReference type="EMBL" id="MDV2888047.1"/>
    </source>
</evidence>
<dbReference type="GO" id="GO:0008168">
    <property type="term" value="F:methyltransferase activity"/>
    <property type="evidence" value="ECO:0007669"/>
    <property type="project" value="InterPro"/>
</dbReference>
<gene>
    <name evidence="1" type="ORF">RYX45_23060</name>
</gene>
<dbReference type="AlphaFoldDB" id="A0AAJ2U6E2"/>
<dbReference type="InterPro" id="IPR035996">
    <property type="entry name" value="4pyrrol_Methylase_sf"/>
</dbReference>
<dbReference type="Proteomes" id="UP001285636">
    <property type="component" value="Unassembled WGS sequence"/>
</dbReference>
<comment type="caution">
    <text evidence="1">The sequence shown here is derived from an EMBL/GenBank/DDBJ whole genome shotgun (WGS) entry which is preliminary data.</text>
</comment>
<accession>A0AAJ2U6E2</accession>
<sequence>ILESLDQQQHTLIFYESPYRVTKTLEVMKEVYSSDRKVTLARELTKKFEEYISGSINDVYEWSISDDSTIRGEFCIIVEPIDEKDM</sequence>
<dbReference type="PANTHER" id="PTHR46111">
    <property type="entry name" value="RIBOSOMAL RNA SMALL SUBUNIT METHYLTRANSFERASE I"/>
    <property type="match status" value="1"/>
</dbReference>
<dbReference type="PANTHER" id="PTHR46111:SF1">
    <property type="entry name" value="RIBOSOMAL RNA SMALL SUBUNIT METHYLTRANSFERASE I"/>
    <property type="match status" value="1"/>
</dbReference>
<dbReference type="InterPro" id="IPR008189">
    <property type="entry name" value="rRNA_ssu_MeTfrase_I"/>
</dbReference>
<protein>
    <submittedName>
        <fullName evidence="1">rRNA (Cytidine-2'-O-)-methyltransferase</fullName>
    </submittedName>
</protein>